<evidence type="ECO:0000313" key="3">
    <source>
        <dbReference type="EMBL" id="CAD7266773.1"/>
    </source>
</evidence>
<evidence type="ECO:0000256" key="1">
    <source>
        <dbReference type="SAM" id="MobiDB-lite"/>
    </source>
</evidence>
<accession>A0A7R9B6A3</accession>
<name>A0A7R9B6A3_TIMSH</name>
<feature type="transmembrane region" description="Helical" evidence="2">
    <location>
        <begin position="25"/>
        <end position="45"/>
    </location>
</feature>
<dbReference type="PANTHER" id="PTHR31389">
    <property type="entry name" value="LD39211P"/>
    <property type="match status" value="1"/>
</dbReference>
<dbReference type="PANTHER" id="PTHR31389:SF4">
    <property type="entry name" value="LD39211P"/>
    <property type="match status" value="1"/>
</dbReference>
<feature type="transmembrane region" description="Helical" evidence="2">
    <location>
        <begin position="127"/>
        <end position="144"/>
    </location>
</feature>
<dbReference type="AlphaFoldDB" id="A0A7R9B6A3"/>
<keyword evidence="2" id="KW-0472">Membrane</keyword>
<proteinExistence type="predicted"/>
<protein>
    <submittedName>
        <fullName evidence="3">Uncharacterized protein</fullName>
    </submittedName>
</protein>
<keyword evidence="2" id="KW-0812">Transmembrane</keyword>
<sequence>MICYGITNSITAISAGSLVKLTGRVPVVTCAAALHVAILVTLLCWKPSFQDRVVFFVMSGLWGVADGVWLVQINGASLPDSRLSTAMCGFLFPGREEAAYSNFRLWESLGFIVAYAYSSFLCTYVKLYILLALLAVGLVGYYYIEWGAAASPLHGECEGSLVTDMIAINEDQNLCLVSDVCDSHQRPPHPGREQTTDDRENLENAEEKRLVADDKYLTLLGFVERPRQFPGDVWRNTSLPIIITYVRDGQEQQGVGLARNTAHFLPNHTTLIYNLGVSQYGLQMVSGATVAEGVLFVSTRQLQANCNSSRCVIVNFDLELFPSHVEEDRLHAYRPLVIQDALNKAGVVLFLECDHRLVSGQLEPLVKQATEEGGVVSWATYHPTSSLTHPKMFDYFQTTAESFLFLPMVEASALLLVNVEGVHTKIMLPWVQCALTQDCILPIGAQSGGCRFNKKPQYRYSGCHRYDGSALNIVLGLYFGFDEKRYTCKGKERYFRRVAVETAAAEMAGLEGNATEATSISKDFSYIR</sequence>
<dbReference type="EMBL" id="OC007617">
    <property type="protein sequence ID" value="CAD7266773.1"/>
    <property type="molecule type" value="Genomic_DNA"/>
</dbReference>
<evidence type="ECO:0000256" key="2">
    <source>
        <dbReference type="SAM" id="Phobius"/>
    </source>
</evidence>
<reference evidence="3" key="1">
    <citation type="submission" date="2020-11" db="EMBL/GenBank/DDBJ databases">
        <authorList>
            <person name="Tran Van P."/>
        </authorList>
    </citation>
    <scope>NUCLEOTIDE SEQUENCE</scope>
</reference>
<feature type="transmembrane region" description="Helical" evidence="2">
    <location>
        <begin position="52"/>
        <end position="71"/>
    </location>
</feature>
<feature type="region of interest" description="Disordered" evidence="1">
    <location>
        <begin position="184"/>
        <end position="203"/>
    </location>
</feature>
<keyword evidence="2" id="KW-1133">Transmembrane helix</keyword>
<organism evidence="3">
    <name type="scientific">Timema shepardi</name>
    <name type="common">Walking stick</name>
    <dbReference type="NCBI Taxonomy" id="629360"/>
    <lineage>
        <taxon>Eukaryota</taxon>
        <taxon>Metazoa</taxon>
        <taxon>Ecdysozoa</taxon>
        <taxon>Arthropoda</taxon>
        <taxon>Hexapoda</taxon>
        <taxon>Insecta</taxon>
        <taxon>Pterygota</taxon>
        <taxon>Neoptera</taxon>
        <taxon>Polyneoptera</taxon>
        <taxon>Phasmatodea</taxon>
        <taxon>Timematodea</taxon>
        <taxon>Timematoidea</taxon>
        <taxon>Timematidae</taxon>
        <taxon>Timema</taxon>
    </lineage>
</organism>
<gene>
    <name evidence="3" type="ORF">TSIB3V08_LOCUS10787</name>
</gene>